<dbReference type="EMBL" id="RCHS01003590">
    <property type="protein sequence ID" value="RMX40688.1"/>
    <property type="molecule type" value="Genomic_DNA"/>
</dbReference>
<protein>
    <submittedName>
        <fullName evidence="1">Uncharacterized protein</fullName>
    </submittedName>
</protein>
<organism evidence="1 2">
    <name type="scientific">Pocillopora damicornis</name>
    <name type="common">Cauliflower coral</name>
    <name type="synonym">Millepora damicornis</name>
    <dbReference type="NCBI Taxonomy" id="46731"/>
    <lineage>
        <taxon>Eukaryota</taxon>
        <taxon>Metazoa</taxon>
        <taxon>Cnidaria</taxon>
        <taxon>Anthozoa</taxon>
        <taxon>Hexacorallia</taxon>
        <taxon>Scleractinia</taxon>
        <taxon>Astrocoeniina</taxon>
        <taxon>Pocilloporidae</taxon>
        <taxon>Pocillopora</taxon>
    </lineage>
</organism>
<sequence>MRTTIPVLCPDNTTFFLTNILKIKLLKVACDYLHSEVKHHQKAVHTTSANNEGTIGSLCVALLTFTEDVSQESAVFRASNALQEEIYSKEKCKIALEVNSVFPLAQQTKLTQFYNENFLLSNSVLMESRMTNLVPSTM</sequence>
<accession>A0A3M6TH66</accession>
<comment type="caution">
    <text evidence="1">The sequence shown here is derived from an EMBL/GenBank/DDBJ whole genome shotgun (WGS) entry which is preliminary data.</text>
</comment>
<reference evidence="1 2" key="1">
    <citation type="journal article" date="2018" name="Sci. Rep.">
        <title>Comparative analysis of the Pocillopora damicornis genome highlights role of immune system in coral evolution.</title>
        <authorList>
            <person name="Cunning R."/>
            <person name="Bay R.A."/>
            <person name="Gillette P."/>
            <person name="Baker A.C."/>
            <person name="Traylor-Knowles N."/>
        </authorList>
    </citation>
    <scope>NUCLEOTIDE SEQUENCE [LARGE SCALE GENOMIC DNA]</scope>
    <source>
        <strain evidence="1">RSMAS</strain>
        <tissue evidence="1">Whole animal</tissue>
    </source>
</reference>
<feature type="non-terminal residue" evidence="1">
    <location>
        <position position="138"/>
    </location>
</feature>
<dbReference type="AlphaFoldDB" id="A0A3M6TH66"/>
<evidence type="ECO:0000313" key="2">
    <source>
        <dbReference type="Proteomes" id="UP000275408"/>
    </source>
</evidence>
<keyword evidence="2" id="KW-1185">Reference proteome</keyword>
<name>A0A3M6TH66_POCDA</name>
<proteinExistence type="predicted"/>
<evidence type="ECO:0000313" key="1">
    <source>
        <dbReference type="EMBL" id="RMX40688.1"/>
    </source>
</evidence>
<dbReference type="Proteomes" id="UP000275408">
    <property type="component" value="Unassembled WGS sequence"/>
</dbReference>
<gene>
    <name evidence="1" type="ORF">pdam_00020701</name>
</gene>